<dbReference type="SUPFAM" id="SSF56317">
    <property type="entry name" value="Carbon-nitrogen hydrolase"/>
    <property type="match status" value="1"/>
</dbReference>
<keyword evidence="7 9" id="KW-0472">Membrane</keyword>
<reference evidence="11 12" key="1">
    <citation type="submission" date="2018-08" db="EMBL/GenBank/DDBJ databases">
        <title>Fulvimarina sp. 85, whole genome shotgun sequence.</title>
        <authorList>
            <person name="Tuo L."/>
        </authorList>
    </citation>
    <scope>NUCLEOTIDE SEQUENCE [LARGE SCALE GENOMIC DNA]</scope>
    <source>
        <strain evidence="11 12">85</strain>
    </source>
</reference>
<dbReference type="EMBL" id="QURL01000005">
    <property type="protein sequence ID" value="RFC62927.1"/>
    <property type="molecule type" value="Genomic_DNA"/>
</dbReference>
<keyword evidence="4 9" id="KW-0808">Transferase</keyword>
<comment type="function">
    <text evidence="9">Catalyzes the phospholipid dependent N-acylation of the N-terminal cysteine of apolipoprotein, the last step in lipoprotein maturation.</text>
</comment>
<dbReference type="InterPro" id="IPR036526">
    <property type="entry name" value="C-N_Hydrolase_sf"/>
</dbReference>
<organism evidence="11 12">
    <name type="scientific">Fulvimarina endophytica</name>
    <dbReference type="NCBI Taxonomy" id="2293836"/>
    <lineage>
        <taxon>Bacteria</taxon>
        <taxon>Pseudomonadati</taxon>
        <taxon>Pseudomonadota</taxon>
        <taxon>Alphaproteobacteria</taxon>
        <taxon>Hyphomicrobiales</taxon>
        <taxon>Aurantimonadaceae</taxon>
        <taxon>Fulvimarina</taxon>
    </lineage>
</organism>
<comment type="caution">
    <text evidence="11">The sequence shown here is derived from an EMBL/GenBank/DDBJ whole genome shotgun (WGS) entry which is preliminary data.</text>
</comment>
<evidence type="ECO:0000259" key="10">
    <source>
        <dbReference type="PROSITE" id="PS50263"/>
    </source>
</evidence>
<dbReference type="PANTHER" id="PTHR38686:SF1">
    <property type="entry name" value="APOLIPOPROTEIN N-ACYLTRANSFERASE"/>
    <property type="match status" value="1"/>
</dbReference>
<dbReference type="UniPathway" id="UPA00666"/>
<keyword evidence="12" id="KW-1185">Reference proteome</keyword>
<evidence type="ECO:0000256" key="6">
    <source>
        <dbReference type="ARBA" id="ARBA00022989"/>
    </source>
</evidence>
<comment type="subcellular location">
    <subcellularLocation>
        <location evidence="1 9">Cell membrane</location>
        <topology evidence="1 9">Multi-pass membrane protein</topology>
    </subcellularLocation>
</comment>
<keyword evidence="5 9" id="KW-0812">Transmembrane</keyword>
<feature type="transmembrane region" description="Helical" evidence="9">
    <location>
        <begin position="215"/>
        <end position="234"/>
    </location>
</feature>
<gene>
    <name evidence="9" type="primary">lnt</name>
    <name evidence="11" type="ORF">DYI37_13310</name>
</gene>
<evidence type="ECO:0000256" key="8">
    <source>
        <dbReference type="ARBA" id="ARBA00023315"/>
    </source>
</evidence>
<dbReference type="InterPro" id="IPR004563">
    <property type="entry name" value="Apolipo_AcylTrfase"/>
</dbReference>
<name>A0A371X156_9HYPH</name>
<feature type="transmembrane region" description="Helical" evidence="9">
    <location>
        <begin position="80"/>
        <end position="103"/>
    </location>
</feature>
<dbReference type="PROSITE" id="PS50263">
    <property type="entry name" value="CN_HYDROLASE"/>
    <property type="match status" value="1"/>
</dbReference>
<dbReference type="InterPro" id="IPR045378">
    <property type="entry name" value="LNT_N"/>
</dbReference>
<protein>
    <recommendedName>
        <fullName evidence="9">Apolipoprotein N-acyltransferase</fullName>
        <shortName evidence="9">ALP N-acyltransferase</shortName>
        <ecNumber evidence="9">2.3.1.269</ecNumber>
    </recommendedName>
</protein>
<feature type="transmembrane region" description="Helical" evidence="9">
    <location>
        <begin position="109"/>
        <end position="134"/>
    </location>
</feature>
<dbReference type="OrthoDB" id="9804277at2"/>
<sequence>MNERGQSDSLFSRLAGRVMLLSGWRRALVAVLAGATGTAALAPIDFPFAGFLAFPVLVWLLDGLGVDLGAGPLRRLARPFFVGWLFGFGYFVAGLWWLGAALLVDAGSFVWFLPLAVLGLPAVLAVFFGLAAAASRLFWSDSAWRIMGLAACFGLAEWLRSFVLTGFPWNEIGYMAASHPVMMQVVSLVGINGLTVLAVFVFSAPAVLVDRRGRLPVGGLAVLLVVGQIGYGLWRLDANPTFFDQTVVMQVVQPNIEQSLKWDPDTAERNFETLIEMTLSKEASPGSPQEGRGAASASAPRRLIVWPETAFPFVLTDRPEAIARLAETLGEGETLIAGAARVERSQTEPQRVYNTVYVIDDNGTIRAASDKVHLVPFGEYLPFQDLLESFGISNLVNMPGGFSAGPGLRTIPLDDAPSFLPLICYEVIFPGEIALGEDAPGFILNVTNDAWYGNTPGPYQHVRMANVTAVALGLPLIRSANTGISVVTDAFGREIGGLPLGIAGNLVSSLPSNSEVTAFRSYGELTFFLLCFVFSLVSLVKRMTIRPRIG</sequence>
<evidence type="ECO:0000256" key="2">
    <source>
        <dbReference type="ARBA" id="ARBA00010065"/>
    </source>
</evidence>
<dbReference type="InterPro" id="IPR003010">
    <property type="entry name" value="C-N_Hydrolase"/>
</dbReference>
<feature type="transmembrane region" description="Helical" evidence="9">
    <location>
        <begin position="522"/>
        <end position="540"/>
    </location>
</feature>
<comment type="pathway">
    <text evidence="9">Protein modification; lipoprotein biosynthesis (N-acyl transfer).</text>
</comment>
<dbReference type="Proteomes" id="UP000264310">
    <property type="component" value="Unassembled WGS sequence"/>
</dbReference>
<dbReference type="GO" id="GO:0016410">
    <property type="term" value="F:N-acyltransferase activity"/>
    <property type="evidence" value="ECO:0007669"/>
    <property type="project" value="UniProtKB-UniRule"/>
</dbReference>
<dbReference type="AlphaFoldDB" id="A0A371X156"/>
<dbReference type="CDD" id="cd07571">
    <property type="entry name" value="ALP_N-acyl_transferase"/>
    <property type="match status" value="1"/>
</dbReference>
<dbReference type="Pfam" id="PF00795">
    <property type="entry name" value="CN_hydrolase"/>
    <property type="match status" value="1"/>
</dbReference>
<evidence type="ECO:0000256" key="5">
    <source>
        <dbReference type="ARBA" id="ARBA00022692"/>
    </source>
</evidence>
<dbReference type="Pfam" id="PF20154">
    <property type="entry name" value="LNT_N"/>
    <property type="match status" value="1"/>
</dbReference>
<feature type="transmembrane region" description="Helical" evidence="9">
    <location>
        <begin position="146"/>
        <end position="169"/>
    </location>
</feature>
<evidence type="ECO:0000313" key="12">
    <source>
        <dbReference type="Proteomes" id="UP000264310"/>
    </source>
</evidence>
<feature type="transmembrane region" description="Helical" evidence="9">
    <location>
        <begin position="181"/>
        <end position="203"/>
    </location>
</feature>
<dbReference type="RefSeq" id="WP_116683743.1">
    <property type="nucleotide sequence ID" value="NZ_QURL01000005.1"/>
</dbReference>
<dbReference type="PANTHER" id="PTHR38686">
    <property type="entry name" value="APOLIPOPROTEIN N-ACYLTRANSFERASE"/>
    <property type="match status" value="1"/>
</dbReference>
<dbReference type="GO" id="GO:0005886">
    <property type="term" value="C:plasma membrane"/>
    <property type="evidence" value="ECO:0007669"/>
    <property type="project" value="UniProtKB-SubCell"/>
</dbReference>
<keyword evidence="8 9" id="KW-0012">Acyltransferase</keyword>
<evidence type="ECO:0000256" key="7">
    <source>
        <dbReference type="ARBA" id="ARBA00023136"/>
    </source>
</evidence>
<keyword evidence="3 9" id="KW-1003">Cell membrane</keyword>
<evidence type="ECO:0000256" key="4">
    <source>
        <dbReference type="ARBA" id="ARBA00022679"/>
    </source>
</evidence>
<comment type="similarity">
    <text evidence="2 9">Belongs to the CN hydrolase family. Apolipoprotein N-acyltransferase subfamily.</text>
</comment>
<evidence type="ECO:0000256" key="9">
    <source>
        <dbReference type="HAMAP-Rule" id="MF_01148"/>
    </source>
</evidence>
<dbReference type="GO" id="GO:0042158">
    <property type="term" value="P:lipoprotein biosynthetic process"/>
    <property type="evidence" value="ECO:0007669"/>
    <property type="project" value="UniProtKB-UniRule"/>
</dbReference>
<dbReference type="EC" id="2.3.1.269" evidence="9"/>
<proteinExistence type="inferred from homology"/>
<keyword evidence="6 9" id="KW-1133">Transmembrane helix</keyword>
<evidence type="ECO:0000256" key="3">
    <source>
        <dbReference type="ARBA" id="ARBA00022475"/>
    </source>
</evidence>
<feature type="transmembrane region" description="Helical" evidence="9">
    <location>
        <begin position="48"/>
        <end position="68"/>
    </location>
</feature>
<dbReference type="HAMAP" id="MF_01148">
    <property type="entry name" value="Lnt"/>
    <property type="match status" value="1"/>
</dbReference>
<accession>A0A371X156</accession>
<feature type="transmembrane region" description="Helical" evidence="9">
    <location>
        <begin position="23"/>
        <end position="42"/>
    </location>
</feature>
<dbReference type="Gene3D" id="3.60.110.10">
    <property type="entry name" value="Carbon-nitrogen hydrolase"/>
    <property type="match status" value="1"/>
</dbReference>
<evidence type="ECO:0000313" key="11">
    <source>
        <dbReference type="EMBL" id="RFC62927.1"/>
    </source>
</evidence>
<comment type="catalytic activity">
    <reaction evidence="9">
        <text>N-terminal S-1,2-diacyl-sn-glyceryl-L-cysteinyl-[lipoprotein] + a glycerophospholipid = N-acyl-S-1,2-diacyl-sn-glyceryl-L-cysteinyl-[lipoprotein] + a 2-acyl-sn-glycero-3-phospholipid + H(+)</text>
        <dbReference type="Rhea" id="RHEA:48228"/>
        <dbReference type="Rhea" id="RHEA-COMP:14681"/>
        <dbReference type="Rhea" id="RHEA-COMP:14684"/>
        <dbReference type="ChEBI" id="CHEBI:15378"/>
        <dbReference type="ChEBI" id="CHEBI:136912"/>
        <dbReference type="ChEBI" id="CHEBI:140656"/>
        <dbReference type="ChEBI" id="CHEBI:140657"/>
        <dbReference type="ChEBI" id="CHEBI:140660"/>
        <dbReference type="EC" id="2.3.1.269"/>
    </reaction>
</comment>
<feature type="domain" description="CN hydrolase" evidence="10">
    <location>
        <begin position="252"/>
        <end position="512"/>
    </location>
</feature>
<dbReference type="NCBIfam" id="TIGR00546">
    <property type="entry name" value="lnt"/>
    <property type="match status" value="1"/>
</dbReference>
<evidence type="ECO:0000256" key="1">
    <source>
        <dbReference type="ARBA" id="ARBA00004651"/>
    </source>
</evidence>
<keyword evidence="11" id="KW-0449">Lipoprotein</keyword>